<reference evidence="3 4" key="1">
    <citation type="journal article" date="2008" name="Int. J. Syst. Evol. Microbiol.">
        <title>Amphritea japonica sp. nov. and Amphritea balenae sp. nov., isolated from the sediment adjacent to sperm whale carcasses off Kagoshima, Japan.</title>
        <authorList>
            <person name="Miyazaki M."/>
            <person name="Nogi Y."/>
            <person name="Fujiwara Y."/>
            <person name="Kawato M."/>
            <person name="Nagahama T."/>
            <person name="Kubokawa K."/>
            <person name="Horikoshi K."/>
        </authorList>
    </citation>
    <scope>NUCLEOTIDE SEQUENCE [LARGE SCALE GENOMIC DNA]</scope>
    <source>
        <strain evidence="3 4">ATCC BAA-1530</strain>
    </source>
</reference>
<keyword evidence="3" id="KW-0540">Nuclease</keyword>
<comment type="similarity">
    <text evidence="1">Belongs to the UPF0213 family.</text>
</comment>
<dbReference type="PANTHER" id="PTHR34477:SF1">
    <property type="entry name" value="UPF0213 PROTEIN YHBQ"/>
    <property type="match status" value="1"/>
</dbReference>
<dbReference type="AlphaFoldDB" id="A0A7R6PLC1"/>
<dbReference type="GO" id="GO:0004519">
    <property type="term" value="F:endonuclease activity"/>
    <property type="evidence" value="ECO:0007669"/>
    <property type="project" value="UniProtKB-KW"/>
</dbReference>
<dbReference type="PANTHER" id="PTHR34477">
    <property type="entry name" value="UPF0213 PROTEIN YHBQ"/>
    <property type="match status" value="1"/>
</dbReference>
<evidence type="ECO:0000259" key="2">
    <source>
        <dbReference type="PROSITE" id="PS50164"/>
    </source>
</evidence>
<organism evidence="3 4">
    <name type="scientific">Amphritea japonica ATCC BAA-1530</name>
    <dbReference type="NCBI Taxonomy" id="1278309"/>
    <lineage>
        <taxon>Bacteria</taxon>
        <taxon>Pseudomonadati</taxon>
        <taxon>Pseudomonadota</taxon>
        <taxon>Gammaproteobacteria</taxon>
        <taxon>Oceanospirillales</taxon>
        <taxon>Oceanospirillaceae</taxon>
        <taxon>Amphritea</taxon>
    </lineage>
</organism>
<evidence type="ECO:0000313" key="4">
    <source>
        <dbReference type="Proteomes" id="UP000595663"/>
    </source>
</evidence>
<dbReference type="Pfam" id="PF01541">
    <property type="entry name" value="GIY-YIG"/>
    <property type="match status" value="1"/>
</dbReference>
<keyword evidence="4" id="KW-1185">Reference proteome</keyword>
<feature type="domain" description="GIY-YIG" evidence="2">
    <location>
        <begin position="6"/>
        <end position="83"/>
    </location>
</feature>
<keyword evidence="3" id="KW-0255">Endonuclease</keyword>
<proteinExistence type="inferred from homology"/>
<protein>
    <submittedName>
        <fullName evidence="3">Endonuclease</fullName>
    </submittedName>
</protein>
<dbReference type="Gene3D" id="3.40.1440.10">
    <property type="entry name" value="GIY-YIG endonuclease"/>
    <property type="match status" value="1"/>
</dbReference>
<dbReference type="RefSeq" id="WP_083935351.1">
    <property type="nucleotide sequence ID" value="NZ_AP014545.1"/>
</dbReference>
<accession>A0A7R6PLC1</accession>
<dbReference type="InterPro" id="IPR035901">
    <property type="entry name" value="GIY-YIG_endonuc_sf"/>
</dbReference>
<dbReference type="Proteomes" id="UP000595663">
    <property type="component" value="Chromosome"/>
</dbReference>
<dbReference type="OrthoDB" id="9797095at2"/>
<keyword evidence="3" id="KW-0378">Hydrolase</keyword>
<evidence type="ECO:0000313" key="3">
    <source>
        <dbReference type="EMBL" id="BBB25588.1"/>
    </source>
</evidence>
<dbReference type="CDD" id="cd10456">
    <property type="entry name" value="GIY-YIG_UPF0213"/>
    <property type="match status" value="1"/>
</dbReference>
<dbReference type="InterPro" id="IPR050190">
    <property type="entry name" value="UPF0213_domain"/>
</dbReference>
<dbReference type="SUPFAM" id="SSF82771">
    <property type="entry name" value="GIY-YIG endonuclease"/>
    <property type="match status" value="1"/>
</dbReference>
<sequence>MPEPLSEWCVYIVRCADGSLYTGVTTDSVRRVIEHNQNDRLGAKYTRARRPVNLVYQEPCDNRSDACKREAEIKKLSRQRKITLITAHMEK</sequence>
<name>A0A7R6PLC1_9GAMM</name>
<dbReference type="InterPro" id="IPR000305">
    <property type="entry name" value="GIY-YIG_endonuc"/>
</dbReference>
<dbReference type="PROSITE" id="PS50164">
    <property type="entry name" value="GIY_YIG"/>
    <property type="match status" value="1"/>
</dbReference>
<dbReference type="EMBL" id="AP014545">
    <property type="protein sequence ID" value="BBB25588.1"/>
    <property type="molecule type" value="Genomic_DNA"/>
</dbReference>
<evidence type="ECO:0000256" key="1">
    <source>
        <dbReference type="ARBA" id="ARBA00007435"/>
    </source>
</evidence>
<gene>
    <name evidence="3" type="ORF">AMJAP_0991</name>
</gene>
<dbReference type="KEGG" id="ajp:AMJAP_0991"/>